<evidence type="ECO:0000313" key="10">
    <source>
        <dbReference type="Proteomes" id="UP000256305"/>
    </source>
</evidence>
<feature type="transmembrane region" description="Helical" evidence="7">
    <location>
        <begin position="281"/>
        <end position="298"/>
    </location>
</feature>
<evidence type="ECO:0000256" key="7">
    <source>
        <dbReference type="SAM" id="Phobius"/>
    </source>
</evidence>
<evidence type="ECO:0000313" key="9">
    <source>
        <dbReference type="EMBL" id="REJ08779.1"/>
    </source>
</evidence>
<feature type="transmembrane region" description="Helical" evidence="7">
    <location>
        <begin position="50"/>
        <end position="76"/>
    </location>
</feature>
<keyword evidence="3" id="KW-1003">Cell membrane</keyword>
<dbReference type="EMBL" id="QUAE01000009">
    <property type="protein sequence ID" value="REJ08779.1"/>
    <property type="molecule type" value="Genomic_DNA"/>
</dbReference>
<feature type="transmembrane region" description="Helical" evidence="7">
    <location>
        <begin position="128"/>
        <end position="149"/>
    </location>
</feature>
<feature type="transmembrane region" description="Helical" evidence="7">
    <location>
        <begin position="156"/>
        <end position="178"/>
    </location>
</feature>
<feature type="transmembrane region" description="Helical" evidence="7">
    <location>
        <begin position="12"/>
        <end position="30"/>
    </location>
</feature>
<feature type="domain" description="Acyltransferase 3" evidence="8">
    <location>
        <begin position="17"/>
        <end position="337"/>
    </location>
</feature>
<evidence type="ECO:0000256" key="2">
    <source>
        <dbReference type="ARBA" id="ARBA00007400"/>
    </source>
</evidence>
<keyword evidence="6 7" id="KW-0472">Membrane</keyword>
<gene>
    <name evidence="9" type="ORF">DYE48_12170</name>
</gene>
<dbReference type="Pfam" id="PF01757">
    <property type="entry name" value="Acyl_transf_3"/>
    <property type="match status" value="1"/>
</dbReference>
<comment type="subcellular location">
    <subcellularLocation>
        <location evidence="1">Cell membrane</location>
        <topology evidence="1">Multi-pass membrane protein</topology>
    </subcellularLocation>
</comment>
<dbReference type="GO" id="GO:0005886">
    <property type="term" value="C:plasma membrane"/>
    <property type="evidence" value="ECO:0007669"/>
    <property type="project" value="UniProtKB-SubCell"/>
</dbReference>
<reference evidence="9 10" key="1">
    <citation type="submission" date="2018-08" db="EMBL/GenBank/DDBJ databases">
        <title>Genome sequence of Halobacillus trueperi KCTC 3686.</title>
        <authorList>
            <person name="Cho K.H."/>
            <person name="Kwak M.-J."/>
            <person name="Kim B.-Y."/>
            <person name="Chun J."/>
        </authorList>
    </citation>
    <scope>NUCLEOTIDE SEQUENCE [LARGE SCALE GENOMIC DNA]</scope>
    <source>
        <strain evidence="9 10">KCTC 3686</strain>
    </source>
</reference>
<evidence type="ECO:0000259" key="8">
    <source>
        <dbReference type="Pfam" id="PF01757"/>
    </source>
</evidence>
<comment type="similarity">
    <text evidence="2">Belongs to the acyltransferase 3 family.</text>
</comment>
<dbReference type="GO" id="GO:0016413">
    <property type="term" value="F:O-acetyltransferase activity"/>
    <property type="evidence" value="ECO:0007669"/>
    <property type="project" value="TreeGrafter"/>
</dbReference>
<evidence type="ECO:0000256" key="3">
    <source>
        <dbReference type="ARBA" id="ARBA00022475"/>
    </source>
</evidence>
<organism evidence="9 10">
    <name type="scientific">Halobacillus trueperi</name>
    <dbReference type="NCBI Taxonomy" id="156205"/>
    <lineage>
        <taxon>Bacteria</taxon>
        <taxon>Bacillati</taxon>
        <taxon>Bacillota</taxon>
        <taxon>Bacilli</taxon>
        <taxon>Bacillales</taxon>
        <taxon>Bacillaceae</taxon>
        <taxon>Halobacillus</taxon>
    </lineage>
</organism>
<evidence type="ECO:0000256" key="5">
    <source>
        <dbReference type="ARBA" id="ARBA00022989"/>
    </source>
</evidence>
<dbReference type="Proteomes" id="UP000256305">
    <property type="component" value="Unassembled WGS sequence"/>
</dbReference>
<comment type="caution">
    <text evidence="9">The sequence shown here is derived from an EMBL/GenBank/DDBJ whole genome shotgun (WGS) entry which is preliminary data.</text>
</comment>
<dbReference type="InterPro" id="IPR002656">
    <property type="entry name" value="Acyl_transf_3_dom"/>
</dbReference>
<name>A0A3E0J7J4_9BACI</name>
<dbReference type="PANTHER" id="PTHR40074:SF2">
    <property type="entry name" value="O-ACETYLTRANSFERASE WECH"/>
    <property type="match status" value="1"/>
</dbReference>
<proteinExistence type="inferred from homology"/>
<evidence type="ECO:0000256" key="1">
    <source>
        <dbReference type="ARBA" id="ARBA00004651"/>
    </source>
</evidence>
<feature type="transmembrane region" description="Helical" evidence="7">
    <location>
        <begin position="227"/>
        <end position="245"/>
    </location>
</feature>
<dbReference type="AlphaFoldDB" id="A0A3E0J7J4"/>
<accession>A0A3E0J7J4</accession>
<feature type="transmembrane region" description="Helical" evidence="7">
    <location>
        <begin position="88"/>
        <end position="108"/>
    </location>
</feature>
<keyword evidence="5 7" id="KW-1133">Transmembrane helix</keyword>
<evidence type="ECO:0000256" key="6">
    <source>
        <dbReference type="ARBA" id="ARBA00023136"/>
    </source>
</evidence>
<feature type="transmembrane region" description="Helical" evidence="7">
    <location>
        <begin position="198"/>
        <end position="215"/>
    </location>
</feature>
<protein>
    <recommendedName>
        <fullName evidence="8">Acyltransferase 3 domain-containing protein</fullName>
    </recommendedName>
</protein>
<feature type="transmembrane region" description="Helical" evidence="7">
    <location>
        <begin position="257"/>
        <end position="274"/>
    </location>
</feature>
<dbReference type="PANTHER" id="PTHR40074">
    <property type="entry name" value="O-ACETYLTRANSFERASE WECH"/>
    <property type="match status" value="1"/>
</dbReference>
<sequence length="369" mass="43409">MRKEHPMKRTMINEIFFIRAIACLCVVLIHSMTMTQHNYELFRLTDELLYMFKLTIMFATPVFVMISEFLLSYSYPDKLPKAFWKKRIIYILVPYIVMAVIYSAYPLLSGTGFTWGRFMELFFEKGFLGLWHGYFVLIIFQFYALHFLLKKYFDRFPALLMIGISLIVNMFYLAIYNFSWFHDFSFVAALRPYYKLPFLGWIFYFTVAYYAGKNIDVFLTFIQKYKYYLLAGAALTGMVPLLMRYNHIYSVVSSKRFDVVLYTFFIFCLLYLIARQLKKTPTIVMWISSSSYGIYLLHPLFQFNTIDFLQSMPFYTNFGVHILLLFIIGVGGPILVTYLLNKVPYGALIVGKFNAPKSSAPLKEKMKAS</sequence>
<evidence type="ECO:0000256" key="4">
    <source>
        <dbReference type="ARBA" id="ARBA00022692"/>
    </source>
</evidence>
<dbReference type="GO" id="GO:0009246">
    <property type="term" value="P:enterobacterial common antigen biosynthetic process"/>
    <property type="evidence" value="ECO:0007669"/>
    <property type="project" value="TreeGrafter"/>
</dbReference>
<keyword evidence="10" id="KW-1185">Reference proteome</keyword>
<feature type="transmembrane region" description="Helical" evidence="7">
    <location>
        <begin position="318"/>
        <end position="340"/>
    </location>
</feature>
<keyword evidence="4 7" id="KW-0812">Transmembrane</keyword>